<evidence type="ECO:0000256" key="12">
    <source>
        <dbReference type="ARBA" id="ARBA00022840"/>
    </source>
</evidence>
<evidence type="ECO:0000256" key="16">
    <source>
        <dbReference type="ARBA" id="ARBA00023180"/>
    </source>
</evidence>
<gene>
    <name evidence="21" type="ORF">M0R45_013008</name>
</gene>
<dbReference type="PANTHER" id="PTHR27002">
    <property type="entry name" value="RECEPTOR-LIKE SERINE/THREONINE-PROTEIN KINASE SD1-8"/>
    <property type="match status" value="1"/>
</dbReference>
<dbReference type="SUPFAM" id="SSF56112">
    <property type="entry name" value="Protein kinase-like (PK-like)"/>
    <property type="match status" value="1"/>
</dbReference>
<evidence type="ECO:0000259" key="20">
    <source>
        <dbReference type="PROSITE" id="PS50011"/>
    </source>
</evidence>
<comment type="caution">
    <text evidence="21">The sequence shown here is derived from an EMBL/GenBank/DDBJ whole genome shotgun (WGS) entry which is preliminary data.</text>
</comment>
<evidence type="ECO:0000256" key="5">
    <source>
        <dbReference type="ARBA" id="ARBA00022527"/>
    </source>
</evidence>
<evidence type="ECO:0000256" key="4">
    <source>
        <dbReference type="ARBA" id="ARBA00022475"/>
    </source>
</evidence>
<keyword evidence="9" id="KW-0677">Repeat</keyword>
<keyword evidence="5" id="KW-0723">Serine/threonine-protein kinase</keyword>
<reference evidence="21 22" key="1">
    <citation type="journal article" date="2023" name="G3 (Bethesda)">
        <title>A chromosome-length genome assembly and annotation of blackberry (Rubus argutus, cv. 'Hillquist').</title>
        <authorList>
            <person name="Bruna T."/>
            <person name="Aryal R."/>
            <person name="Dudchenko O."/>
            <person name="Sargent D.J."/>
            <person name="Mead D."/>
            <person name="Buti M."/>
            <person name="Cavallini A."/>
            <person name="Hytonen T."/>
            <person name="Andres J."/>
            <person name="Pham M."/>
            <person name="Weisz D."/>
            <person name="Mascagni F."/>
            <person name="Usai G."/>
            <person name="Natali L."/>
            <person name="Bassil N."/>
            <person name="Fernandez G.E."/>
            <person name="Lomsadze A."/>
            <person name="Armour M."/>
            <person name="Olukolu B."/>
            <person name="Poorten T."/>
            <person name="Britton C."/>
            <person name="Davik J."/>
            <person name="Ashrafi H."/>
            <person name="Aiden E.L."/>
            <person name="Borodovsky M."/>
            <person name="Worthington M."/>
        </authorList>
    </citation>
    <scope>NUCLEOTIDE SEQUENCE [LARGE SCALE GENOMIC DNA]</scope>
    <source>
        <strain evidence="21">PI 553951</strain>
    </source>
</reference>
<dbReference type="FunFam" id="1.10.510.10:FF:000240">
    <property type="entry name" value="Lectin-domain containing receptor kinase A4.3"/>
    <property type="match status" value="1"/>
</dbReference>
<dbReference type="Gene3D" id="1.10.510.10">
    <property type="entry name" value="Transferase(Phosphotransferase) domain 1"/>
    <property type="match status" value="1"/>
</dbReference>
<keyword evidence="6" id="KW-0808">Transferase</keyword>
<evidence type="ECO:0000313" key="21">
    <source>
        <dbReference type="EMBL" id="KAK9936149.1"/>
    </source>
</evidence>
<dbReference type="Pfam" id="PF00069">
    <property type="entry name" value="Pkinase"/>
    <property type="match status" value="1"/>
</dbReference>
<accession>A0AAW1XJC3</accession>
<keyword evidence="16" id="KW-0325">Glycoprotein</keyword>
<evidence type="ECO:0000256" key="6">
    <source>
        <dbReference type="ARBA" id="ARBA00022679"/>
    </source>
</evidence>
<evidence type="ECO:0000256" key="9">
    <source>
        <dbReference type="ARBA" id="ARBA00022737"/>
    </source>
</evidence>
<dbReference type="InterPro" id="IPR017441">
    <property type="entry name" value="Protein_kinase_ATP_BS"/>
</dbReference>
<comment type="subcellular location">
    <subcellularLocation>
        <location evidence="1">Cell membrane</location>
        <topology evidence="1">Single-pass type I membrane protein</topology>
    </subcellularLocation>
</comment>
<dbReference type="AlphaFoldDB" id="A0AAW1XJC3"/>
<dbReference type="GO" id="GO:0002229">
    <property type="term" value="P:defense response to oomycetes"/>
    <property type="evidence" value="ECO:0007669"/>
    <property type="project" value="UniProtKB-ARBA"/>
</dbReference>
<evidence type="ECO:0000256" key="3">
    <source>
        <dbReference type="ARBA" id="ARBA00010217"/>
    </source>
</evidence>
<feature type="transmembrane region" description="Helical" evidence="19">
    <location>
        <begin position="21"/>
        <end position="40"/>
    </location>
</feature>
<evidence type="ECO:0000256" key="10">
    <source>
        <dbReference type="ARBA" id="ARBA00022741"/>
    </source>
</evidence>
<evidence type="ECO:0000256" key="17">
    <source>
        <dbReference type="PROSITE-ProRule" id="PRU10141"/>
    </source>
</evidence>
<name>A0AAW1XJC3_RUBAR</name>
<keyword evidence="14 19" id="KW-0472">Membrane</keyword>
<dbReference type="FunFam" id="3.30.200.20:FF:000142">
    <property type="entry name" value="Cysteine-rich receptor-like protein kinase 10"/>
    <property type="match status" value="1"/>
</dbReference>
<comment type="similarity">
    <text evidence="2">In the N-terminal section; belongs to the leguminous lectin family.</text>
</comment>
<feature type="domain" description="Protein kinase" evidence="20">
    <location>
        <begin position="77"/>
        <end position="382"/>
    </location>
</feature>
<dbReference type="Gene3D" id="3.30.200.20">
    <property type="entry name" value="Phosphorylase Kinase, domain 1"/>
    <property type="match status" value="1"/>
</dbReference>
<proteinExistence type="inferred from homology"/>
<evidence type="ECO:0000256" key="14">
    <source>
        <dbReference type="ARBA" id="ARBA00023136"/>
    </source>
</evidence>
<evidence type="ECO:0000256" key="2">
    <source>
        <dbReference type="ARBA" id="ARBA00008536"/>
    </source>
</evidence>
<dbReference type="PROSITE" id="PS00108">
    <property type="entry name" value="PROTEIN_KINASE_ST"/>
    <property type="match status" value="1"/>
</dbReference>
<keyword evidence="7 19" id="KW-0812">Transmembrane</keyword>
<comment type="similarity">
    <text evidence="3">In the C-terminal section; belongs to the protein kinase superfamily. Ser/Thr protein kinase family.</text>
</comment>
<evidence type="ECO:0000256" key="11">
    <source>
        <dbReference type="ARBA" id="ARBA00022777"/>
    </source>
</evidence>
<evidence type="ECO:0000256" key="15">
    <source>
        <dbReference type="ARBA" id="ARBA00023170"/>
    </source>
</evidence>
<dbReference type="InterPro" id="IPR008271">
    <property type="entry name" value="Ser/Thr_kinase_AS"/>
</dbReference>
<feature type="binding site" evidence="17">
    <location>
        <position position="105"/>
    </location>
    <ligand>
        <name>ATP</name>
        <dbReference type="ChEBI" id="CHEBI:30616"/>
    </ligand>
</feature>
<dbReference type="GO" id="GO:0005524">
    <property type="term" value="F:ATP binding"/>
    <property type="evidence" value="ECO:0007669"/>
    <property type="project" value="UniProtKB-UniRule"/>
</dbReference>
<feature type="compositionally biased region" description="Polar residues" evidence="18">
    <location>
        <begin position="485"/>
        <end position="497"/>
    </location>
</feature>
<evidence type="ECO:0000256" key="1">
    <source>
        <dbReference type="ARBA" id="ARBA00004251"/>
    </source>
</evidence>
<keyword evidence="11" id="KW-0418">Kinase</keyword>
<dbReference type="Proteomes" id="UP001457282">
    <property type="component" value="Unassembled WGS sequence"/>
</dbReference>
<sequence length="504" mass="58117">MSSTYKRKEREHIKNYHHHHRAVITFILTLLVSICIFFRVRKRPVKLKLENDNSGEISMAESLQYDFETIRAATDDFSDENKVGQGGFGAVYKGRLANGQYIAVKRFSKNSKQGDLEFKNEVILVAQLKHRNLVKLLGYCLEVKERILIYEYVPNKSLNHFIFDPINYEHLDWETRYKIIGGIVRGLLYLHEDSRLRIIHRDLKPGNILLDEDMNPKIADFGMAKLFLIDQSEEDTKRIVGTYGYMAPEYAFHGRFSVKLDVFSFGVLVLEIVSGKRVGTFRSRDNEEDLLSYAWRNWREGTVPNIIDPMLTTRMEPVESADTMGGFRLGPNGPRPLDLVDYDMRVQHIATLRLRERIRSVGQERLFYTPQMQREVVRHKIMRDQDIANRERRLEESDQYYQQLVDDVAENGGNQWPPPGMEVPNNQAQPEEHGANFNINDPPPDLEEDDPYYDPAEPSSVASTQEPAHPPPENEGSSDEESVHSVINISSDTSVINLSDDDED</sequence>
<organism evidence="21 22">
    <name type="scientific">Rubus argutus</name>
    <name type="common">Southern blackberry</name>
    <dbReference type="NCBI Taxonomy" id="59490"/>
    <lineage>
        <taxon>Eukaryota</taxon>
        <taxon>Viridiplantae</taxon>
        <taxon>Streptophyta</taxon>
        <taxon>Embryophyta</taxon>
        <taxon>Tracheophyta</taxon>
        <taxon>Spermatophyta</taxon>
        <taxon>Magnoliopsida</taxon>
        <taxon>eudicotyledons</taxon>
        <taxon>Gunneridae</taxon>
        <taxon>Pentapetalae</taxon>
        <taxon>rosids</taxon>
        <taxon>fabids</taxon>
        <taxon>Rosales</taxon>
        <taxon>Rosaceae</taxon>
        <taxon>Rosoideae</taxon>
        <taxon>Rosoideae incertae sedis</taxon>
        <taxon>Rubus</taxon>
    </lineage>
</organism>
<keyword evidence="8" id="KW-0732">Signal</keyword>
<protein>
    <recommendedName>
        <fullName evidence="20">Protein kinase domain-containing protein</fullName>
    </recommendedName>
</protein>
<keyword evidence="10 17" id="KW-0547">Nucleotide-binding</keyword>
<dbReference type="PROSITE" id="PS50011">
    <property type="entry name" value="PROTEIN_KINASE_DOM"/>
    <property type="match status" value="1"/>
</dbReference>
<dbReference type="InterPro" id="IPR000719">
    <property type="entry name" value="Prot_kinase_dom"/>
</dbReference>
<evidence type="ECO:0000256" key="18">
    <source>
        <dbReference type="SAM" id="MobiDB-lite"/>
    </source>
</evidence>
<evidence type="ECO:0000313" key="22">
    <source>
        <dbReference type="Proteomes" id="UP001457282"/>
    </source>
</evidence>
<dbReference type="PANTHER" id="PTHR27002:SF1104">
    <property type="entry name" value="CYSTEINE-RICH RECEPTOR-LIKE PROTEIN KINASE 27-RELATED"/>
    <property type="match status" value="1"/>
</dbReference>
<keyword evidence="4" id="KW-1003">Cell membrane</keyword>
<keyword evidence="13 19" id="KW-1133">Transmembrane helix</keyword>
<evidence type="ECO:0000256" key="13">
    <source>
        <dbReference type="ARBA" id="ARBA00022989"/>
    </source>
</evidence>
<dbReference type="InterPro" id="IPR011009">
    <property type="entry name" value="Kinase-like_dom_sf"/>
</dbReference>
<feature type="region of interest" description="Disordered" evidence="18">
    <location>
        <begin position="409"/>
        <end position="504"/>
    </location>
</feature>
<dbReference type="GO" id="GO:0004674">
    <property type="term" value="F:protein serine/threonine kinase activity"/>
    <property type="evidence" value="ECO:0007669"/>
    <property type="project" value="UniProtKB-KW"/>
</dbReference>
<dbReference type="PROSITE" id="PS00107">
    <property type="entry name" value="PROTEIN_KINASE_ATP"/>
    <property type="match status" value="1"/>
</dbReference>
<dbReference type="SMART" id="SM00220">
    <property type="entry name" value="S_TKc"/>
    <property type="match status" value="1"/>
</dbReference>
<keyword evidence="15" id="KW-0675">Receptor</keyword>
<evidence type="ECO:0000256" key="8">
    <source>
        <dbReference type="ARBA" id="ARBA00022729"/>
    </source>
</evidence>
<keyword evidence="22" id="KW-1185">Reference proteome</keyword>
<evidence type="ECO:0000256" key="7">
    <source>
        <dbReference type="ARBA" id="ARBA00022692"/>
    </source>
</evidence>
<evidence type="ECO:0000256" key="19">
    <source>
        <dbReference type="SAM" id="Phobius"/>
    </source>
</evidence>
<dbReference type="EMBL" id="JBEDUW010000003">
    <property type="protein sequence ID" value="KAK9936149.1"/>
    <property type="molecule type" value="Genomic_DNA"/>
</dbReference>
<keyword evidence="12 17" id="KW-0067">ATP-binding</keyword>
<dbReference type="GO" id="GO:0005886">
    <property type="term" value="C:plasma membrane"/>
    <property type="evidence" value="ECO:0007669"/>
    <property type="project" value="UniProtKB-SubCell"/>
</dbReference>